<keyword evidence="3" id="KW-1133">Transmembrane helix</keyword>
<keyword evidence="4" id="KW-0472">Membrane</keyword>
<evidence type="ECO:0000313" key="7">
    <source>
        <dbReference type="Proteomes" id="UP001054945"/>
    </source>
</evidence>
<organism evidence="6 7">
    <name type="scientific">Caerostris extrusa</name>
    <name type="common">Bark spider</name>
    <name type="synonym">Caerostris bankana</name>
    <dbReference type="NCBI Taxonomy" id="172846"/>
    <lineage>
        <taxon>Eukaryota</taxon>
        <taxon>Metazoa</taxon>
        <taxon>Ecdysozoa</taxon>
        <taxon>Arthropoda</taxon>
        <taxon>Chelicerata</taxon>
        <taxon>Arachnida</taxon>
        <taxon>Araneae</taxon>
        <taxon>Araneomorphae</taxon>
        <taxon>Entelegynae</taxon>
        <taxon>Araneoidea</taxon>
        <taxon>Araneidae</taxon>
        <taxon>Caerostris</taxon>
    </lineage>
</organism>
<dbReference type="InterPro" id="IPR028082">
    <property type="entry name" value="Peripla_BP_I"/>
</dbReference>
<proteinExistence type="predicted"/>
<dbReference type="GO" id="GO:0016020">
    <property type="term" value="C:membrane"/>
    <property type="evidence" value="ECO:0007669"/>
    <property type="project" value="UniProtKB-SubCell"/>
</dbReference>
<accession>A0AAV4Q837</accession>
<feature type="domain" description="Receptor ligand binding region" evidence="5">
    <location>
        <begin position="11"/>
        <end position="143"/>
    </location>
</feature>
<dbReference type="EMBL" id="BPLR01005690">
    <property type="protein sequence ID" value="GIY04256.1"/>
    <property type="molecule type" value="Genomic_DNA"/>
</dbReference>
<keyword evidence="2" id="KW-0812">Transmembrane</keyword>
<sequence>MSEGAQVLLKFGPSPEDLAHATALFLSYNSWTEAIVIRESSTFYTTFTRTLYDYRIKGDRFQIRLDDHLSDDQLFEMVAEVLHSKVRVIVVACGQLLAERIFRQARKSGLLNGRWIWILVESAFSTKDHGELHFPPGVLGLKLRRHGLDRSAVRSAVLFFANAMTHCSDLTSWTMNKDHLNYTSPVSCWFGPDERREAFANFVYKSVLKTTSFECFIPFNAYIRHLQPCTVLWLALPSCDRHQRPCPSSLEENRERNWKPNLPERCSLAKPKACRATPTGSRKISDSHRLCSSLCDARHKSKNKLKIRFIPHIFRLPRSSPSGRFGIQYQLLCWHLHRSAEDFIRGSQLCLRSLPRCGRLLRHQERKPMEW</sequence>
<dbReference type="Pfam" id="PF01094">
    <property type="entry name" value="ANF_receptor"/>
    <property type="match status" value="1"/>
</dbReference>
<protein>
    <recommendedName>
        <fullName evidence="5">Receptor ligand binding region domain-containing protein</fullName>
    </recommendedName>
</protein>
<dbReference type="Gene3D" id="3.40.50.2300">
    <property type="match status" value="1"/>
</dbReference>
<gene>
    <name evidence="6" type="primary">AVEN_262471_1</name>
    <name evidence="6" type="ORF">CEXT_812541</name>
</gene>
<keyword evidence="7" id="KW-1185">Reference proteome</keyword>
<evidence type="ECO:0000256" key="1">
    <source>
        <dbReference type="ARBA" id="ARBA00004370"/>
    </source>
</evidence>
<evidence type="ECO:0000256" key="4">
    <source>
        <dbReference type="ARBA" id="ARBA00023136"/>
    </source>
</evidence>
<comment type="subcellular location">
    <subcellularLocation>
        <location evidence="1">Membrane</location>
    </subcellularLocation>
</comment>
<dbReference type="AlphaFoldDB" id="A0AAV4Q837"/>
<dbReference type="SUPFAM" id="SSF53822">
    <property type="entry name" value="Periplasmic binding protein-like I"/>
    <property type="match status" value="1"/>
</dbReference>
<evidence type="ECO:0000259" key="5">
    <source>
        <dbReference type="Pfam" id="PF01094"/>
    </source>
</evidence>
<evidence type="ECO:0000256" key="3">
    <source>
        <dbReference type="ARBA" id="ARBA00022989"/>
    </source>
</evidence>
<name>A0AAV4Q837_CAEEX</name>
<evidence type="ECO:0000313" key="6">
    <source>
        <dbReference type="EMBL" id="GIY04256.1"/>
    </source>
</evidence>
<comment type="caution">
    <text evidence="6">The sequence shown here is derived from an EMBL/GenBank/DDBJ whole genome shotgun (WGS) entry which is preliminary data.</text>
</comment>
<reference evidence="6 7" key="1">
    <citation type="submission" date="2021-06" db="EMBL/GenBank/DDBJ databases">
        <title>Caerostris extrusa draft genome.</title>
        <authorList>
            <person name="Kono N."/>
            <person name="Arakawa K."/>
        </authorList>
    </citation>
    <scope>NUCLEOTIDE SEQUENCE [LARGE SCALE GENOMIC DNA]</scope>
</reference>
<dbReference type="InterPro" id="IPR001828">
    <property type="entry name" value="ANF_lig-bd_rcpt"/>
</dbReference>
<evidence type="ECO:0000256" key="2">
    <source>
        <dbReference type="ARBA" id="ARBA00022692"/>
    </source>
</evidence>
<dbReference type="Proteomes" id="UP001054945">
    <property type="component" value="Unassembled WGS sequence"/>
</dbReference>